<dbReference type="GO" id="GO:0005509">
    <property type="term" value="F:calcium ion binding"/>
    <property type="evidence" value="ECO:0007669"/>
    <property type="project" value="UniProtKB-UniRule"/>
</dbReference>
<keyword evidence="5" id="KW-0677">Repeat</keyword>
<dbReference type="InterPro" id="IPR015919">
    <property type="entry name" value="Cadherin-like_sf"/>
</dbReference>
<evidence type="ECO:0000256" key="8">
    <source>
        <dbReference type="ARBA" id="ARBA00022989"/>
    </source>
</evidence>
<evidence type="ECO:0000259" key="12">
    <source>
        <dbReference type="PROSITE" id="PS50268"/>
    </source>
</evidence>
<dbReference type="PANTHER" id="PTHR24028">
    <property type="entry name" value="CADHERIN-87A"/>
    <property type="match status" value="1"/>
</dbReference>
<dbReference type="FunFam" id="2.60.40.60:FF:000002">
    <property type="entry name" value="Protocadherin alpha 2"/>
    <property type="match status" value="1"/>
</dbReference>
<dbReference type="GO" id="GO:0007156">
    <property type="term" value="P:homophilic cell adhesion via plasma membrane adhesion molecules"/>
    <property type="evidence" value="ECO:0007669"/>
    <property type="project" value="InterPro"/>
</dbReference>
<comment type="subcellular location">
    <subcellularLocation>
        <location evidence="1">Cell membrane</location>
        <topology evidence="1">Single-pass type I membrane protein</topology>
    </subcellularLocation>
</comment>
<organism evidence="13 14">
    <name type="scientific">Sinocyclocheilus anshuiensis</name>
    <dbReference type="NCBI Taxonomy" id="1608454"/>
    <lineage>
        <taxon>Eukaryota</taxon>
        <taxon>Metazoa</taxon>
        <taxon>Chordata</taxon>
        <taxon>Craniata</taxon>
        <taxon>Vertebrata</taxon>
        <taxon>Euteleostomi</taxon>
        <taxon>Actinopterygii</taxon>
        <taxon>Neopterygii</taxon>
        <taxon>Teleostei</taxon>
        <taxon>Ostariophysi</taxon>
        <taxon>Cypriniformes</taxon>
        <taxon>Cyprinidae</taxon>
        <taxon>Cyprininae</taxon>
        <taxon>Sinocyclocheilus</taxon>
    </lineage>
</organism>
<evidence type="ECO:0000256" key="1">
    <source>
        <dbReference type="ARBA" id="ARBA00004251"/>
    </source>
</evidence>
<evidence type="ECO:0000256" key="11">
    <source>
        <dbReference type="PROSITE-ProRule" id="PRU00043"/>
    </source>
</evidence>
<keyword evidence="2" id="KW-1003">Cell membrane</keyword>
<sequence>LFISRFHLEPAQDADVGSNTLRTYALNKNEYFVLHVKNDKDGTKVPEIVLQKALDREKQSIHHLILTGIDGGDPMRSGTAQITVKVLDANDNAPVFEQDLYEIKVVENSAPGKIIQMVKAIDLDDGVNSEIEYSLGSLTQEAIKQLFSIDSDTGELTISKSLDYEMSSTYKFDIRARDKGAPVMEGHCRVQVNVLDMNDNAPEIIITSSPKPVPEDAPAGTMVALINVKDLDSGVNGNVTLCLCCDQPGLIKIRTSGYFSATPFLRTLLHVSPQFQREMSTEWR</sequence>
<evidence type="ECO:0000256" key="4">
    <source>
        <dbReference type="ARBA" id="ARBA00022729"/>
    </source>
</evidence>
<dbReference type="Pfam" id="PF00028">
    <property type="entry name" value="Cadherin"/>
    <property type="match status" value="2"/>
</dbReference>
<accession>A0A671Q2N1</accession>
<evidence type="ECO:0000256" key="10">
    <source>
        <dbReference type="ARBA" id="ARBA00023180"/>
    </source>
</evidence>
<evidence type="ECO:0000256" key="3">
    <source>
        <dbReference type="ARBA" id="ARBA00022692"/>
    </source>
</evidence>
<keyword evidence="9" id="KW-0472">Membrane</keyword>
<keyword evidence="7" id="KW-0130">Cell adhesion</keyword>
<dbReference type="AlphaFoldDB" id="A0A671Q2N1"/>
<keyword evidence="8" id="KW-1133">Transmembrane helix</keyword>
<dbReference type="InterPro" id="IPR002126">
    <property type="entry name" value="Cadherin-like_dom"/>
</dbReference>
<protein>
    <recommendedName>
        <fullName evidence="12">Cadherin domain-containing protein</fullName>
    </recommendedName>
</protein>
<dbReference type="Ensembl" id="ENSSANT00000069965.1">
    <property type="protein sequence ID" value="ENSSANP00000065820.1"/>
    <property type="gene ID" value="ENSSANG00000032815.1"/>
</dbReference>
<evidence type="ECO:0000313" key="14">
    <source>
        <dbReference type="Proteomes" id="UP000472260"/>
    </source>
</evidence>
<evidence type="ECO:0000256" key="7">
    <source>
        <dbReference type="ARBA" id="ARBA00022889"/>
    </source>
</evidence>
<dbReference type="Proteomes" id="UP000472260">
    <property type="component" value="Unassembled WGS sequence"/>
</dbReference>
<feature type="domain" description="Cadherin" evidence="12">
    <location>
        <begin position="11"/>
        <end position="96"/>
    </location>
</feature>
<keyword evidence="14" id="KW-1185">Reference proteome</keyword>
<dbReference type="InterPro" id="IPR050174">
    <property type="entry name" value="Protocadherin/Cadherin-CA"/>
</dbReference>
<evidence type="ECO:0000313" key="13">
    <source>
        <dbReference type="Ensembl" id="ENSSANP00000065820.1"/>
    </source>
</evidence>
<name>A0A671Q2N1_9TELE</name>
<dbReference type="SMART" id="SM00112">
    <property type="entry name" value="CA"/>
    <property type="match status" value="2"/>
</dbReference>
<dbReference type="Gene3D" id="2.60.40.60">
    <property type="entry name" value="Cadherins"/>
    <property type="match status" value="3"/>
</dbReference>
<dbReference type="GO" id="GO:0005886">
    <property type="term" value="C:plasma membrane"/>
    <property type="evidence" value="ECO:0007669"/>
    <property type="project" value="UniProtKB-SubCell"/>
</dbReference>
<evidence type="ECO:0000256" key="9">
    <source>
        <dbReference type="ARBA" id="ARBA00023136"/>
    </source>
</evidence>
<proteinExistence type="predicted"/>
<dbReference type="FunFam" id="2.60.40.60:FF:000007">
    <property type="entry name" value="Protocadherin alpha 2"/>
    <property type="match status" value="1"/>
</dbReference>
<dbReference type="CDD" id="cd11304">
    <property type="entry name" value="Cadherin_repeat"/>
    <property type="match status" value="3"/>
</dbReference>
<keyword evidence="3" id="KW-0812">Transmembrane</keyword>
<keyword evidence="4" id="KW-0732">Signal</keyword>
<evidence type="ECO:0000256" key="2">
    <source>
        <dbReference type="ARBA" id="ARBA00022475"/>
    </source>
</evidence>
<dbReference type="PRINTS" id="PR00205">
    <property type="entry name" value="CADHERIN"/>
</dbReference>
<dbReference type="SUPFAM" id="SSF49313">
    <property type="entry name" value="Cadherin-like"/>
    <property type="match status" value="3"/>
</dbReference>
<reference evidence="13" key="1">
    <citation type="submission" date="2025-08" db="UniProtKB">
        <authorList>
            <consortium name="Ensembl"/>
        </authorList>
    </citation>
    <scope>IDENTIFICATION</scope>
</reference>
<keyword evidence="6 11" id="KW-0106">Calcium</keyword>
<evidence type="ECO:0000256" key="5">
    <source>
        <dbReference type="ARBA" id="ARBA00022737"/>
    </source>
</evidence>
<keyword evidence="10" id="KW-0325">Glycoprotein</keyword>
<dbReference type="GO" id="GO:0009653">
    <property type="term" value="P:anatomical structure morphogenesis"/>
    <property type="evidence" value="ECO:0007669"/>
    <property type="project" value="UniProtKB-ARBA"/>
</dbReference>
<reference evidence="13" key="2">
    <citation type="submission" date="2025-09" db="UniProtKB">
        <authorList>
            <consortium name="Ensembl"/>
        </authorList>
    </citation>
    <scope>IDENTIFICATION</scope>
</reference>
<dbReference type="PROSITE" id="PS00232">
    <property type="entry name" value="CADHERIN_1"/>
    <property type="match status" value="2"/>
</dbReference>
<feature type="domain" description="Cadherin" evidence="12">
    <location>
        <begin position="97"/>
        <end position="204"/>
    </location>
</feature>
<dbReference type="PANTHER" id="PTHR24028:SF236">
    <property type="entry name" value="PROTOCADHERIN GAMMA-C3"/>
    <property type="match status" value="1"/>
</dbReference>
<dbReference type="PROSITE" id="PS50268">
    <property type="entry name" value="CADHERIN_2"/>
    <property type="match status" value="2"/>
</dbReference>
<dbReference type="InterPro" id="IPR020894">
    <property type="entry name" value="Cadherin_CS"/>
</dbReference>
<evidence type="ECO:0000256" key="6">
    <source>
        <dbReference type="ARBA" id="ARBA00022837"/>
    </source>
</evidence>